<dbReference type="PANTHER" id="PTHR24198:SF165">
    <property type="entry name" value="ANKYRIN REPEAT-CONTAINING PROTEIN-RELATED"/>
    <property type="match status" value="1"/>
</dbReference>
<keyword evidence="5" id="KW-1185">Reference proteome</keyword>
<dbReference type="Gene3D" id="1.25.40.20">
    <property type="entry name" value="Ankyrin repeat-containing domain"/>
    <property type="match status" value="1"/>
</dbReference>
<dbReference type="PANTHER" id="PTHR24198">
    <property type="entry name" value="ANKYRIN REPEAT AND PROTEIN KINASE DOMAIN-CONTAINING PROTEIN"/>
    <property type="match status" value="1"/>
</dbReference>
<evidence type="ECO:0000256" key="1">
    <source>
        <dbReference type="ARBA" id="ARBA00022737"/>
    </source>
</evidence>
<evidence type="ECO:0000256" key="3">
    <source>
        <dbReference type="PROSITE-ProRule" id="PRU00023"/>
    </source>
</evidence>
<dbReference type="SMART" id="SM00248">
    <property type="entry name" value="ANK"/>
    <property type="match status" value="3"/>
</dbReference>
<feature type="repeat" description="ANK" evidence="3">
    <location>
        <begin position="213"/>
        <end position="235"/>
    </location>
</feature>
<reference evidence="4" key="1">
    <citation type="submission" date="2018-11" db="EMBL/GenBank/DDBJ databases">
        <authorList>
            <consortium name="Pathogen Informatics"/>
        </authorList>
    </citation>
    <scope>NUCLEOTIDE SEQUENCE</scope>
</reference>
<evidence type="ECO:0000256" key="2">
    <source>
        <dbReference type="ARBA" id="ARBA00023043"/>
    </source>
</evidence>
<evidence type="ECO:0000313" key="4">
    <source>
        <dbReference type="EMBL" id="VEL07986.1"/>
    </source>
</evidence>
<dbReference type="InterPro" id="IPR036770">
    <property type="entry name" value="Ankyrin_rpt-contain_sf"/>
</dbReference>
<dbReference type="Proteomes" id="UP000784294">
    <property type="component" value="Unassembled WGS sequence"/>
</dbReference>
<organism evidence="4 5">
    <name type="scientific">Protopolystoma xenopodis</name>
    <dbReference type="NCBI Taxonomy" id="117903"/>
    <lineage>
        <taxon>Eukaryota</taxon>
        <taxon>Metazoa</taxon>
        <taxon>Spiralia</taxon>
        <taxon>Lophotrochozoa</taxon>
        <taxon>Platyhelminthes</taxon>
        <taxon>Monogenea</taxon>
        <taxon>Polyopisthocotylea</taxon>
        <taxon>Polystomatidea</taxon>
        <taxon>Polystomatidae</taxon>
        <taxon>Protopolystoma</taxon>
    </lineage>
</organism>
<evidence type="ECO:0000313" key="5">
    <source>
        <dbReference type="Proteomes" id="UP000784294"/>
    </source>
</evidence>
<gene>
    <name evidence="4" type="ORF">PXEA_LOCUS1426</name>
</gene>
<accession>A0A3S5FBS3</accession>
<sequence>MCIPHHFLGDHASNQKLFLFDCNIHALYTPLHFAALTGNVFAAQRIINHHDLTRVALLILGLSDIPTVDDGAVATTNVPGEPARWPCEALEVGSSTGGDSVPRMTSVQAVHPAPPLFLAAQKGHTKLFELLLHTCIKARRVCLMSAKRVHDNAGSTTTVSASPSTTLYSSSTVAVSATHTSNVASSSTPQPHRLFQVHLPSQLPLPGWMTDSLGRTSLHLAAQAGRLDICRLLLQMPSTSCSSSKSSNLNVTAASPRHDVLNILEPMFGRRKEIESCLQHLRPLEVLINSRDEEEDEDEKDYKEQIDNLGTPIVKWRRWNRKGVDEDGIDAGAEEHNEANVYDDNENIELDEAYGNNETEEEEVEVAEPNLEKNGELETSFNEIGSGANLSACDAVYRWTPLHHAAAQVGLHFLSIDKPYSQICHSSFEILQSCLIFFIYSLFFSLLASL</sequence>
<dbReference type="PROSITE" id="PS50297">
    <property type="entry name" value="ANK_REP_REGION"/>
    <property type="match status" value="1"/>
</dbReference>
<dbReference type="AlphaFoldDB" id="A0A3S5FBS3"/>
<protein>
    <submittedName>
        <fullName evidence="4">Uncharacterized protein</fullName>
    </submittedName>
</protein>
<proteinExistence type="predicted"/>
<keyword evidence="1" id="KW-0677">Repeat</keyword>
<dbReference type="SUPFAM" id="SSF48403">
    <property type="entry name" value="Ankyrin repeat"/>
    <property type="match status" value="1"/>
</dbReference>
<dbReference type="Pfam" id="PF00023">
    <property type="entry name" value="Ank"/>
    <property type="match status" value="1"/>
</dbReference>
<dbReference type="InterPro" id="IPR002110">
    <property type="entry name" value="Ankyrin_rpt"/>
</dbReference>
<comment type="caution">
    <text evidence="4">The sequence shown here is derived from an EMBL/GenBank/DDBJ whole genome shotgun (WGS) entry which is preliminary data.</text>
</comment>
<name>A0A3S5FBS3_9PLAT</name>
<dbReference type="PROSITE" id="PS50088">
    <property type="entry name" value="ANK_REPEAT"/>
    <property type="match status" value="1"/>
</dbReference>
<keyword evidence="2 3" id="KW-0040">ANK repeat</keyword>
<dbReference type="EMBL" id="CAAALY010002894">
    <property type="protein sequence ID" value="VEL07986.1"/>
    <property type="molecule type" value="Genomic_DNA"/>
</dbReference>